<protein>
    <submittedName>
        <fullName evidence="1">Uncharacterized protein</fullName>
    </submittedName>
</protein>
<sequence length="60" mass="6774">MDLGSSFIQFPSSCLIYFAIPSIQVTEYTFANPPSPICFVSLNQSNGNPFKKYWTIFTIT</sequence>
<name>A0A2P4QVK1_RHIID</name>
<reference evidence="1 2" key="1">
    <citation type="journal article" date="2013" name="Proc. Natl. Acad. Sci. U.S.A.">
        <title>Genome of an arbuscular mycorrhizal fungus provides insight into the oldest plant symbiosis.</title>
        <authorList>
            <person name="Tisserant E."/>
            <person name="Malbreil M."/>
            <person name="Kuo A."/>
            <person name="Kohler A."/>
            <person name="Symeonidi A."/>
            <person name="Balestrini R."/>
            <person name="Charron P."/>
            <person name="Duensing N."/>
            <person name="Frei Dit Frey N."/>
            <person name="Gianinazzi-Pearson V."/>
            <person name="Gilbert L.B."/>
            <person name="Handa Y."/>
            <person name="Herr J.R."/>
            <person name="Hijri M."/>
            <person name="Koul R."/>
            <person name="Kawaguchi M."/>
            <person name="Krajinski F."/>
            <person name="Lammers P.J."/>
            <person name="Masclaux F.G."/>
            <person name="Murat C."/>
            <person name="Morin E."/>
            <person name="Ndikumana S."/>
            <person name="Pagni M."/>
            <person name="Petitpierre D."/>
            <person name="Requena N."/>
            <person name="Rosikiewicz P."/>
            <person name="Riley R."/>
            <person name="Saito K."/>
            <person name="San Clemente H."/>
            <person name="Shapiro H."/>
            <person name="van Tuinen D."/>
            <person name="Becard G."/>
            <person name="Bonfante P."/>
            <person name="Paszkowski U."/>
            <person name="Shachar-Hill Y.Y."/>
            <person name="Tuskan G.A."/>
            <person name="Young P.W."/>
            <person name="Sanders I.R."/>
            <person name="Henrissat B."/>
            <person name="Rensing S.A."/>
            <person name="Grigoriev I.V."/>
            <person name="Corradi N."/>
            <person name="Roux C."/>
            <person name="Martin F."/>
        </authorList>
    </citation>
    <scope>NUCLEOTIDE SEQUENCE [LARGE SCALE GENOMIC DNA]</scope>
    <source>
        <strain evidence="1 2">DAOM 197198</strain>
    </source>
</reference>
<proteinExistence type="predicted"/>
<dbReference type="Proteomes" id="UP000018888">
    <property type="component" value="Unassembled WGS sequence"/>
</dbReference>
<reference evidence="1 2" key="2">
    <citation type="journal article" date="2018" name="New Phytol.">
        <title>High intraspecific genome diversity in the model arbuscular mycorrhizal symbiont Rhizophagus irregularis.</title>
        <authorList>
            <person name="Chen E.C.H."/>
            <person name="Morin E."/>
            <person name="Beaudet D."/>
            <person name="Noel J."/>
            <person name="Yildirir G."/>
            <person name="Ndikumana S."/>
            <person name="Charron P."/>
            <person name="St-Onge C."/>
            <person name="Giorgi J."/>
            <person name="Kruger M."/>
            <person name="Marton T."/>
            <person name="Ropars J."/>
            <person name="Grigoriev I.V."/>
            <person name="Hainaut M."/>
            <person name="Henrissat B."/>
            <person name="Roux C."/>
            <person name="Martin F."/>
            <person name="Corradi N."/>
        </authorList>
    </citation>
    <scope>NUCLEOTIDE SEQUENCE [LARGE SCALE GENOMIC DNA]</scope>
    <source>
        <strain evidence="1 2">DAOM 197198</strain>
    </source>
</reference>
<keyword evidence="2" id="KW-1185">Reference proteome</keyword>
<accession>A0A2P4QVK1</accession>
<evidence type="ECO:0000313" key="2">
    <source>
        <dbReference type="Proteomes" id="UP000018888"/>
    </source>
</evidence>
<feature type="non-terminal residue" evidence="1">
    <location>
        <position position="60"/>
    </location>
</feature>
<comment type="caution">
    <text evidence="1">The sequence shown here is derived from an EMBL/GenBank/DDBJ whole genome shotgun (WGS) entry which is preliminary data.</text>
</comment>
<organism evidence="1 2">
    <name type="scientific">Rhizophagus irregularis (strain DAOM 181602 / DAOM 197198 / MUCL 43194)</name>
    <name type="common">Arbuscular mycorrhizal fungus</name>
    <name type="synonym">Glomus intraradices</name>
    <dbReference type="NCBI Taxonomy" id="747089"/>
    <lineage>
        <taxon>Eukaryota</taxon>
        <taxon>Fungi</taxon>
        <taxon>Fungi incertae sedis</taxon>
        <taxon>Mucoromycota</taxon>
        <taxon>Glomeromycotina</taxon>
        <taxon>Glomeromycetes</taxon>
        <taxon>Glomerales</taxon>
        <taxon>Glomeraceae</taxon>
        <taxon>Rhizophagus</taxon>
    </lineage>
</organism>
<gene>
    <name evidence="1" type="ORF">GLOIN_2v1504592</name>
</gene>
<dbReference type="AlphaFoldDB" id="A0A2P4QVK1"/>
<evidence type="ECO:0000313" key="1">
    <source>
        <dbReference type="EMBL" id="POG81694.1"/>
    </source>
</evidence>
<dbReference type="EMBL" id="AUPC02000009">
    <property type="protein sequence ID" value="POG81694.1"/>
    <property type="molecule type" value="Genomic_DNA"/>
</dbReference>